<keyword evidence="4" id="KW-0862">Zinc</keyword>
<dbReference type="PROSITE" id="PS50157">
    <property type="entry name" value="ZINC_FINGER_C2H2_2"/>
    <property type="match status" value="2"/>
</dbReference>
<proteinExistence type="predicted"/>
<dbReference type="InterPro" id="IPR013087">
    <property type="entry name" value="Znf_C2H2_type"/>
</dbReference>
<feature type="domain" description="C2H2-type" evidence="7">
    <location>
        <begin position="209"/>
        <end position="236"/>
    </location>
</feature>
<evidence type="ECO:0000313" key="8">
    <source>
        <dbReference type="EMBL" id="CAG7837359.1"/>
    </source>
</evidence>
<dbReference type="PANTHER" id="PTHR24379:SF121">
    <property type="entry name" value="C2H2-TYPE DOMAIN-CONTAINING PROTEIN"/>
    <property type="match status" value="1"/>
</dbReference>
<accession>A0A8J2PXQ3</accession>
<sequence>MSQSKNASLPSFKLVDKRNTQKLNFERPQQLSFTFNSQLPIFIPGVAEISRLMPSLLYYPSKYGVPSLRPIIAPTKSMPKEPKKKQVRLRDVIAEAQERKERARPAVTSSGIRSSVLDNASQPSSVRIDPNNRKGKKGQEKAIASSSAISNGKISAAATDSGFTVLTLKPVQHCNCSKCARKNVKYGPHRGDDDNSSRILAGPPKHGKFPCPKCGKEFASARGLKHHQTFYTVNKSKSACFFCHRVFESSFSLNKHLFQQHMSTLSQMYRCYYCNHTFLSQSLLDNHVLRHLSG</sequence>
<evidence type="ECO:0000256" key="1">
    <source>
        <dbReference type="ARBA" id="ARBA00022723"/>
    </source>
</evidence>
<feature type="region of interest" description="Disordered" evidence="6">
    <location>
        <begin position="98"/>
        <end position="140"/>
    </location>
</feature>
<gene>
    <name evidence="8" type="ORF">AFUS01_LOCUS46485</name>
</gene>
<keyword evidence="2" id="KW-0677">Repeat</keyword>
<keyword evidence="9" id="KW-1185">Reference proteome</keyword>
<dbReference type="GO" id="GO:0008270">
    <property type="term" value="F:zinc ion binding"/>
    <property type="evidence" value="ECO:0007669"/>
    <property type="project" value="UniProtKB-KW"/>
</dbReference>
<feature type="compositionally biased region" description="Polar residues" evidence="6">
    <location>
        <begin position="107"/>
        <end position="125"/>
    </location>
</feature>
<evidence type="ECO:0000256" key="5">
    <source>
        <dbReference type="PROSITE-ProRule" id="PRU00042"/>
    </source>
</evidence>
<keyword evidence="1" id="KW-0479">Metal-binding</keyword>
<dbReference type="SMART" id="SM00355">
    <property type="entry name" value="ZnF_C2H2"/>
    <property type="match status" value="3"/>
</dbReference>
<evidence type="ECO:0000256" key="2">
    <source>
        <dbReference type="ARBA" id="ARBA00022737"/>
    </source>
</evidence>
<name>A0A8J2PXQ3_9HEXA</name>
<keyword evidence="3 5" id="KW-0863">Zinc-finger</keyword>
<evidence type="ECO:0000313" key="9">
    <source>
        <dbReference type="Proteomes" id="UP000708208"/>
    </source>
</evidence>
<feature type="domain" description="C2H2-type" evidence="7">
    <location>
        <begin position="269"/>
        <end position="294"/>
    </location>
</feature>
<evidence type="ECO:0000256" key="3">
    <source>
        <dbReference type="ARBA" id="ARBA00022771"/>
    </source>
</evidence>
<dbReference type="Proteomes" id="UP000708208">
    <property type="component" value="Unassembled WGS sequence"/>
</dbReference>
<dbReference type="EMBL" id="CAJVCH010571376">
    <property type="protein sequence ID" value="CAG7837359.1"/>
    <property type="molecule type" value="Genomic_DNA"/>
</dbReference>
<reference evidence="8" key="1">
    <citation type="submission" date="2021-06" db="EMBL/GenBank/DDBJ databases">
        <authorList>
            <person name="Hodson N. C."/>
            <person name="Mongue J. A."/>
            <person name="Jaron S. K."/>
        </authorList>
    </citation>
    <scope>NUCLEOTIDE SEQUENCE</scope>
</reference>
<dbReference type="PROSITE" id="PS00028">
    <property type="entry name" value="ZINC_FINGER_C2H2_1"/>
    <property type="match status" value="1"/>
</dbReference>
<evidence type="ECO:0000256" key="4">
    <source>
        <dbReference type="ARBA" id="ARBA00022833"/>
    </source>
</evidence>
<organism evidence="8 9">
    <name type="scientific">Allacma fusca</name>
    <dbReference type="NCBI Taxonomy" id="39272"/>
    <lineage>
        <taxon>Eukaryota</taxon>
        <taxon>Metazoa</taxon>
        <taxon>Ecdysozoa</taxon>
        <taxon>Arthropoda</taxon>
        <taxon>Hexapoda</taxon>
        <taxon>Collembola</taxon>
        <taxon>Symphypleona</taxon>
        <taxon>Sminthuridae</taxon>
        <taxon>Allacma</taxon>
    </lineage>
</organism>
<evidence type="ECO:0000259" key="7">
    <source>
        <dbReference type="PROSITE" id="PS50157"/>
    </source>
</evidence>
<protein>
    <recommendedName>
        <fullName evidence="7">C2H2-type domain-containing protein</fullName>
    </recommendedName>
</protein>
<dbReference type="AlphaFoldDB" id="A0A8J2PXQ3"/>
<dbReference type="PANTHER" id="PTHR24379">
    <property type="entry name" value="KRAB AND ZINC FINGER DOMAIN-CONTAINING"/>
    <property type="match status" value="1"/>
</dbReference>
<evidence type="ECO:0000256" key="6">
    <source>
        <dbReference type="SAM" id="MobiDB-lite"/>
    </source>
</evidence>
<comment type="caution">
    <text evidence="8">The sequence shown here is derived from an EMBL/GenBank/DDBJ whole genome shotgun (WGS) entry which is preliminary data.</text>
</comment>